<dbReference type="AlphaFoldDB" id="A0A0W7WK05"/>
<dbReference type="InterPro" id="IPR007709">
    <property type="entry name" value="N-FG_amidohydro"/>
</dbReference>
<proteinExistence type="predicted"/>
<keyword evidence="2" id="KW-1185">Reference proteome</keyword>
<dbReference type="Pfam" id="PF05013">
    <property type="entry name" value="FGase"/>
    <property type="match status" value="1"/>
</dbReference>
<evidence type="ECO:0000313" key="1">
    <source>
        <dbReference type="EMBL" id="KUF10947.1"/>
    </source>
</evidence>
<dbReference type="Gene3D" id="3.40.630.40">
    <property type="entry name" value="Zn-dependent exopeptidases"/>
    <property type="match status" value="1"/>
</dbReference>
<evidence type="ECO:0000313" key="2">
    <source>
        <dbReference type="Proteomes" id="UP000054396"/>
    </source>
</evidence>
<protein>
    <recommendedName>
        <fullName evidence="3">N-formylglutamate amidohydrolase</fullName>
    </recommendedName>
</protein>
<dbReference type="InterPro" id="IPR011227">
    <property type="entry name" value="UCP029730"/>
</dbReference>
<dbReference type="PIRSF" id="PIRSF029730">
    <property type="entry name" value="UCP029730"/>
    <property type="match status" value="1"/>
</dbReference>
<dbReference type="OrthoDB" id="9815326at2"/>
<dbReference type="SUPFAM" id="SSF53187">
    <property type="entry name" value="Zn-dependent exopeptidases"/>
    <property type="match status" value="1"/>
</dbReference>
<reference evidence="1 2" key="1">
    <citation type="submission" date="2015-12" db="EMBL/GenBank/DDBJ databases">
        <authorList>
            <person name="Shamseldin A."/>
            <person name="Moawad H."/>
            <person name="Abd El-Rahim W.M."/>
            <person name="Sadowsky M.J."/>
        </authorList>
    </citation>
    <scope>NUCLEOTIDE SEQUENCE [LARGE SCALE GENOMIC DNA]</scope>
    <source>
        <strain evidence="1 2">SJ5A-1</strain>
    </source>
</reference>
<comment type="caution">
    <text evidence="1">The sequence shown here is derived from an EMBL/GenBank/DDBJ whole genome shotgun (WGS) entry which is preliminary data.</text>
</comment>
<accession>A0A0W7WK05</accession>
<organism evidence="1 2">
    <name type="scientific">Pseudoponticoccus marisrubri</name>
    <dbReference type="NCBI Taxonomy" id="1685382"/>
    <lineage>
        <taxon>Bacteria</taxon>
        <taxon>Pseudomonadati</taxon>
        <taxon>Pseudomonadota</taxon>
        <taxon>Alphaproteobacteria</taxon>
        <taxon>Rhodobacterales</taxon>
        <taxon>Roseobacteraceae</taxon>
        <taxon>Pseudoponticoccus</taxon>
    </lineage>
</organism>
<dbReference type="STRING" id="1685382.AVJ23_10990"/>
<name>A0A0W7WK05_9RHOB</name>
<dbReference type="Proteomes" id="UP000054396">
    <property type="component" value="Unassembled WGS sequence"/>
</dbReference>
<dbReference type="RefSeq" id="WP_058862232.1">
    <property type="nucleotide sequence ID" value="NZ_LPXO01000005.1"/>
</dbReference>
<gene>
    <name evidence="1" type="ORF">AVJ23_10990</name>
</gene>
<sequence length="244" mass="25575">MVLSANDPSPARFFGTEAAGPWLLTCEHAGHAVPQALGDLGLARADLLDHIGWDPGALALAEALADRLGARGVAQPYSRLVIDCNRPAAAPDLMPAISDARLVPGNDGLSEAARAARWEQIHQPYHAAVAAARVGRSALVSVHSFTARKQGGAPRTTEIGVLARDGNALFRHLMAGLSEAWPGPVVANDPYEIEDDSDYTIPVHAEPHGLPHVLLEVRNDLLADDAGVTRVAAALAGVLKGFTP</sequence>
<dbReference type="EMBL" id="LPXO01000005">
    <property type="protein sequence ID" value="KUF10947.1"/>
    <property type="molecule type" value="Genomic_DNA"/>
</dbReference>
<evidence type="ECO:0008006" key="3">
    <source>
        <dbReference type="Google" id="ProtNLM"/>
    </source>
</evidence>